<dbReference type="EMBL" id="JAZGQO010000006">
    <property type="protein sequence ID" value="KAK6185995.1"/>
    <property type="molecule type" value="Genomic_DNA"/>
</dbReference>
<comment type="caution">
    <text evidence="3">The sequence shown here is derived from an EMBL/GenBank/DDBJ whole genome shotgun (WGS) entry which is preliminary data.</text>
</comment>
<evidence type="ECO:0000256" key="2">
    <source>
        <dbReference type="SAM" id="SignalP"/>
    </source>
</evidence>
<protein>
    <submittedName>
        <fullName evidence="3">Uncharacterized protein</fullName>
    </submittedName>
</protein>
<reference evidence="3 4" key="1">
    <citation type="submission" date="2024-01" db="EMBL/GenBank/DDBJ databases">
        <title>The genome of the rayed Mediterranean limpet Patella caerulea (Linnaeus, 1758).</title>
        <authorList>
            <person name="Anh-Thu Weber A."/>
            <person name="Halstead-Nussloch G."/>
        </authorList>
    </citation>
    <scope>NUCLEOTIDE SEQUENCE [LARGE SCALE GENOMIC DNA]</scope>
    <source>
        <strain evidence="3">AATW-2023a</strain>
        <tissue evidence="3">Whole specimen</tissue>
    </source>
</reference>
<organism evidence="3 4">
    <name type="scientific">Patella caerulea</name>
    <name type="common">Rayed Mediterranean limpet</name>
    <dbReference type="NCBI Taxonomy" id="87958"/>
    <lineage>
        <taxon>Eukaryota</taxon>
        <taxon>Metazoa</taxon>
        <taxon>Spiralia</taxon>
        <taxon>Lophotrochozoa</taxon>
        <taxon>Mollusca</taxon>
        <taxon>Gastropoda</taxon>
        <taxon>Patellogastropoda</taxon>
        <taxon>Patelloidea</taxon>
        <taxon>Patellidae</taxon>
        <taxon>Patella</taxon>
    </lineage>
</organism>
<feature type="signal peptide" evidence="2">
    <location>
        <begin position="1"/>
        <end position="20"/>
    </location>
</feature>
<dbReference type="GO" id="GO:0031012">
    <property type="term" value="C:extracellular matrix"/>
    <property type="evidence" value="ECO:0007669"/>
    <property type="project" value="TreeGrafter"/>
</dbReference>
<keyword evidence="4" id="KW-1185">Reference proteome</keyword>
<evidence type="ECO:0000256" key="1">
    <source>
        <dbReference type="ARBA" id="ARBA00009800"/>
    </source>
</evidence>
<evidence type="ECO:0000313" key="4">
    <source>
        <dbReference type="Proteomes" id="UP001347796"/>
    </source>
</evidence>
<evidence type="ECO:0000313" key="3">
    <source>
        <dbReference type="EMBL" id="KAK6185995.1"/>
    </source>
</evidence>
<accession>A0AAN8JZE0</accession>
<dbReference type="Pfam" id="PF03662">
    <property type="entry name" value="Glyco_hydro_79n"/>
    <property type="match status" value="1"/>
</dbReference>
<sequence>MQRISVLVFLWAFFHGWVFSADITVDVSSLKPIHVIDSKFVGVTIDIQRIIHHFKHNDITSKKFINLAKGLLPCYLRVGGGAQKYLTFATHKNQTLTRDDWDKLNIMVKDVGWDLIFGLNLNLRKNGKWDPVDAIQLFQYTIEKGYHVAGWELGNEPDLHHSAISNLSMTSIASDFDILKTILDSIPEIKPYILVGGDFAHRKNIAGFLEGGAGHTVDAVTFHHYYMNGKTAQLDDFYSLDKLNTFEGYVEWAIATSKNYGNKPIWLGETSSGYGGGTPNLADRYVAGFMWLDKLGVSASRGIKGVFRQTLFGGNYALVSDSNIPNPDYWLTVLYKRLVGSPVLTPPNTNNRNIRMYAHCTNRNSDYNYPAGSVTIYMLNVGNTSVTVNLGHKDHLDLYMLTPGSKGGLASQTVKLNEKELFLYHDDQLPPLPGYKTLGDVTLEEHTFGFVVLPSVQASACK</sequence>
<dbReference type="GO" id="GO:0016020">
    <property type="term" value="C:membrane"/>
    <property type="evidence" value="ECO:0007669"/>
    <property type="project" value="InterPro"/>
</dbReference>
<dbReference type="PANTHER" id="PTHR46145">
    <property type="entry name" value="HEPARANASE"/>
    <property type="match status" value="1"/>
</dbReference>
<dbReference type="InterPro" id="IPR005199">
    <property type="entry name" value="Glyco_hydro_79"/>
</dbReference>
<dbReference type="Gene3D" id="3.20.20.80">
    <property type="entry name" value="Glycosidases"/>
    <property type="match status" value="1"/>
</dbReference>
<dbReference type="PANTHER" id="PTHR46145:SF4">
    <property type="entry name" value="HEPARANASE"/>
    <property type="match status" value="1"/>
</dbReference>
<proteinExistence type="inferred from homology"/>
<dbReference type="GO" id="GO:0016798">
    <property type="term" value="F:hydrolase activity, acting on glycosyl bonds"/>
    <property type="evidence" value="ECO:0007669"/>
    <property type="project" value="InterPro"/>
</dbReference>
<dbReference type="InterPro" id="IPR017853">
    <property type="entry name" value="GH"/>
</dbReference>
<comment type="similarity">
    <text evidence="1">Belongs to the glycosyl hydrolase 79 family.</text>
</comment>
<dbReference type="GO" id="GO:0005615">
    <property type="term" value="C:extracellular space"/>
    <property type="evidence" value="ECO:0007669"/>
    <property type="project" value="TreeGrafter"/>
</dbReference>
<dbReference type="AlphaFoldDB" id="A0AAN8JZE0"/>
<gene>
    <name evidence="3" type="ORF">SNE40_008115</name>
</gene>
<name>A0AAN8JZE0_PATCE</name>
<dbReference type="SUPFAM" id="SSF51445">
    <property type="entry name" value="(Trans)glycosidases"/>
    <property type="match status" value="1"/>
</dbReference>
<keyword evidence="2" id="KW-0732">Signal</keyword>
<feature type="chain" id="PRO_5042967517" evidence="2">
    <location>
        <begin position="21"/>
        <end position="462"/>
    </location>
</feature>
<dbReference type="Proteomes" id="UP001347796">
    <property type="component" value="Unassembled WGS sequence"/>
</dbReference>